<evidence type="ECO:0000313" key="9">
    <source>
        <dbReference type="EMBL" id="KAF7940613.1"/>
    </source>
</evidence>
<evidence type="ECO:0000256" key="3">
    <source>
        <dbReference type="ARBA" id="ARBA00023015"/>
    </source>
</evidence>
<dbReference type="EMBL" id="RCSW01000013">
    <property type="protein sequence ID" value="KAF7940613.1"/>
    <property type="molecule type" value="Genomic_DNA"/>
</dbReference>
<keyword evidence="4" id="KW-0238">DNA-binding</keyword>
<feature type="compositionally biased region" description="Basic residues" evidence="7">
    <location>
        <begin position="176"/>
        <end position="194"/>
    </location>
</feature>
<protein>
    <recommendedName>
        <fullName evidence="8">Transcriptional coactivator p15 (PC4) C-terminal domain-containing protein</fullName>
    </recommendedName>
</protein>
<dbReference type="GeneID" id="62150388"/>
<comment type="similarity">
    <text evidence="2">Belongs to the transcriptional coactivator PC4 family.</text>
</comment>
<name>A0A9P5M1Y8_9HELO</name>
<dbReference type="RefSeq" id="XP_038731502.1">
    <property type="nucleotide sequence ID" value="XM_038877312.1"/>
</dbReference>
<feature type="region of interest" description="Disordered" evidence="7">
    <location>
        <begin position="118"/>
        <end position="208"/>
    </location>
</feature>
<dbReference type="Proteomes" id="UP000710849">
    <property type="component" value="Unassembled WGS sequence"/>
</dbReference>
<dbReference type="InterPro" id="IPR045125">
    <property type="entry name" value="Sub1/Tcp4-like"/>
</dbReference>
<evidence type="ECO:0000256" key="7">
    <source>
        <dbReference type="SAM" id="MobiDB-lite"/>
    </source>
</evidence>
<dbReference type="Gene3D" id="2.30.31.10">
    <property type="entry name" value="Transcriptional Coactivator Pc4, Chain A"/>
    <property type="match status" value="1"/>
</dbReference>
<accession>A0A9P5M1Y8</accession>
<feature type="compositionally biased region" description="Acidic residues" evidence="7">
    <location>
        <begin position="130"/>
        <end position="170"/>
    </location>
</feature>
<reference evidence="9 10" key="1">
    <citation type="journal article" date="2020" name="Genome Biol. Evol.">
        <title>Comparative genomics of Sclerotiniaceae.</title>
        <authorList>
            <person name="Valero Jimenez C.A."/>
            <person name="Steentjes M."/>
            <person name="Scholten O.E."/>
            <person name="Van Kan J.A.L."/>
        </authorList>
    </citation>
    <scope>NUCLEOTIDE SEQUENCE [LARGE SCALE GENOMIC DNA]</scope>
    <source>
        <strain evidence="9 10">MUCL 94</strain>
    </source>
</reference>
<dbReference type="SUPFAM" id="SSF54447">
    <property type="entry name" value="ssDNA-binding transcriptional regulator domain"/>
    <property type="match status" value="1"/>
</dbReference>
<feature type="compositionally biased region" description="Low complexity" evidence="7">
    <location>
        <begin position="39"/>
        <end position="58"/>
    </location>
</feature>
<organism evidence="9 10">
    <name type="scientific">Botrytis byssoidea</name>
    <dbReference type="NCBI Taxonomy" id="139641"/>
    <lineage>
        <taxon>Eukaryota</taxon>
        <taxon>Fungi</taxon>
        <taxon>Dikarya</taxon>
        <taxon>Ascomycota</taxon>
        <taxon>Pezizomycotina</taxon>
        <taxon>Leotiomycetes</taxon>
        <taxon>Helotiales</taxon>
        <taxon>Sclerotiniaceae</taxon>
        <taxon>Botrytis</taxon>
    </lineage>
</organism>
<keyword evidence="5" id="KW-0804">Transcription</keyword>
<keyword evidence="6" id="KW-0539">Nucleus</keyword>
<evidence type="ECO:0000256" key="5">
    <source>
        <dbReference type="ARBA" id="ARBA00023163"/>
    </source>
</evidence>
<proteinExistence type="inferred from homology"/>
<dbReference type="InterPro" id="IPR009044">
    <property type="entry name" value="ssDNA-bd_transcriptional_reg"/>
</dbReference>
<dbReference type="InterPro" id="IPR003173">
    <property type="entry name" value="PC4_C"/>
</dbReference>
<feature type="compositionally biased region" description="Basic residues" evidence="7">
    <location>
        <begin position="29"/>
        <end position="38"/>
    </location>
</feature>
<gene>
    <name evidence="9" type="ORF">EAE97_006799</name>
</gene>
<dbReference type="GO" id="GO:0060261">
    <property type="term" value="P:positive regulation of transcription initiation by RNA polymerase II"/>
    <property type="evidence" value="ECO:0007669"/>
    <property type="project" value="InterPro"/>
</dbReference>
<evidence type="ECO:0000313" key="10">
    <source>
        <dbReference type="Proteomes" id="UP000710849"/>
    </source>
</evidence>
<evidence type="ECO:0000256" key="6">
    <source>
        <dbReference type="ARBA" id="ARBA00023242"/>
    </source>
</evidence>
<keyword evidence="10" id="KW-1185">Reference proteome</keyword>
<feature type="domain" description="Transcriptional coactivator p15 (PC4) C-terminal" evidence="8">
    <location>
        <begin position="68"/>
        <end position="112"/>
    </location>
</feature>
<dbReference type="GO" id="GO:0005634">
    <property type="term" value="C:nucleus"/>
    <property type="evidence" value="ECO:0007669"/>
    <property type="project" value="UniProtKB-SubCell"/>
</dbReference>
<dbReference type="PANTHER" id="PTHR13215">
    <property type="entry name" value="RNA POLYMERASE II TRANSCRIPTIONAL COACTIVATOR"/>
    <property type="match status" value="1"/>
</dbReference>
<evidence type="ECO:0000256" key="1">
    <source>
        <dbReference type="ARBA" id="ARBA00004123"/>
    </source>
</evidence>
<evidence type="ECO:0000256" key="2">
    <source>
        <dbReference type="ARBA" id="ARBA00009001"/>
    </source>
</evidence>
<sequence length="208" mass="23139">MPKRARAEPVETYDSDGGFVSDDDDGAVRKSKKSKTTKATKATTTAKPTSSSSAISPSWDLSTGRTPRKIELSDFKGQTLINIREFYEKDGNVLPGKKGISLTVDQYKNFLKSIPQINANLNKKGIDVGPGEEEVEEDEEEEEESDDNDEEEEESDDNDEEEEEAVETDSEADKKSKGKNKKVKPVAQKVKNKKDKKENIEATSDEEE</sequence>
<dbReference type="GO" id="GO:0003713">
    <property type="term" value="F:transcription coactivator activity"/>
    <property type="evidence" value="ECO:0007669"/>
    <property type="project" value="InterPro"/>
</dbReference>
<comment type="subcellular location">
    <subcellularLocation>
        <location evidence="1">Nucleus</location>
    </subcellularLocation>
</comment>
<keyword evidence="3" id="KW-0805">Transcription regulation</keyword>
<dbReference type="Pfam" id="PF02229">
    <property type="entry name" value="PC4"/>
    <property type="match status" value="1"/>
</dbReference>
<feature type="region of interest" description="Disordered" evidence="7">
    <location>
        <begin position="1"/>
        <end position="66"/>
    </location>
</feature>
<comment type="caution">
    <text evidence="9">The sequence shown here is derived from an EMBL/GenBank/DDBJ whole genome shotgun (WGS) entry which is preliminary data.</text>
</comment>
<dbReference type="AlphaFoldDB" id="A0A9P5M1Y8"/>
<evidence type="ECO:0000256" key="4">
    <source>
        <dbReference type="ARBA" id="ARBA00023125"/>
    </source>
</evidence>
<dbReference type="GO" id="GO:0003677">
    <property type="term" value="F:DNA binding"/>
    <property type="evidence" value="ECO:0007669"/>
    <property type="project" value="UniProtKB-KW"/>
</dbReference>
<evidence type="ECO:0000259" key="8">
    <source>
        <dbReference type="Pfam" id="PF02229"/>
    </source>
</evidence>